<dbReference type="EMBL" id="JACXXJ020000005">
    <property type="protein sequence ID" value="MBF2715496.1"/>
    <property type="molecule type" value="Genomic_DNA"/>
</dbReference>
<comment type="caution">
    <text evidence="1">The sequence shown here is derived from an EMBL/GenBank/DDBJ whole genome shotgun (WGS) entry which is preliminary data.</text>
</comment>
<dbReference type="Proteomes" id="UP000655037">
    <property type="component" value="Unassembled WGS sequence"/>
</dbReference>
<reference evidence="1" key="1">
    <citation type="submission" date="2020-11" db="EMBL/GenBank/DDBJ databases">
        <title>Agrobacterium vitis strain K377 genome.</title>
        <authorList>
            <person name="Xi H."/>
        </authorList>
    </citation>
    <scope>NUCLEOTIDE SEQUENCE</scope>
    <source>
        <strain evidence="1">K377</strain>
    </source>
</reference>
<accession>A0AAE2RF50</accession>
<gene>
    <name evidence="1" type="ORF">IEI95_014850</name>
</gene>
<dbReference type="RefSeq" id="WP_194416645.1">
    <property type="nucleotide sequence ID" value="NZ_JACXXJ020000005.1"/>
</dbReference>
<proteinExistence type="predicted"/>
<sequence>MATKNTEATGSAEPKTEVVLIKPARIDGVKCMPGKMVSVDATVLEQLRDNGAVVKPDEDANAKPTGNAE</sequence>
<evidence type="ECO:0000313" key="1">
    <source>
        <dbReference type="EMBL" id="MBF2715496.1"/>
    </source>
</evidence>
<evidence type="ECO:0000313" key="2">
    <source>
        <dbReference type="Proteomes" id="UP000655037"/>
    </source>
</evidence>
<dbReference type="AlphaFoldDB" id="A0AAE2RF50"/>
<protein>
    <submittedName>
        <fullName evidence="1">Uncharacterized protein</fullName>
    </submittedName>
</protein>
<organism evidence="1 2">
    <name type="scientific">Agrobacterium vitis</name>
    <name type="common">Rhizobium vitis</name>
    <dbReference type="NCBI Taxonomy" id="373"/>
    <lineage>
        <taxon>Bacteria</taxon>
        <taxon>Pseudomonadati</taxon>
        <taxon>Pseudomonadota</taxon>
        <taxon>Alphaproteobacteria</taxon>
        <taxon>Hyphomicrobiales</taxon>
        <taxon>Rhizobiaceae</taxon>
        <taxon>Rhizobium/Agrobacterium group</taxon>
        <taxon>Agrobacterium</taxon>
    </lineage>
</organism>
<name>A0AAE2RF50_AGRVI</name>